<dbReference type="Proteomes" id="UP001500298">
    <property type="component" value="Unassembled WGS sequence"/>
</dbReference>
<dbReference type="PROSITE" id="PS00018">
    <property type="entry name" value="EF_HAND_1"/>
    <property type="match status" value="1"/>
</dbReference>
<dbReference type="InterPro" id="IPR001769">
    <property type="entry name" value="Gingipain"/>
</dbReference>
<dbReference type="Gene3D" id="3.40.50.1460">
    <property type="match status" value="1"/>
</dbReference>
<comment type="caution">
    <text evidence="2">The sequence shown here is derived from an EMBL/GenBank/DDBJ whole genome shotgun (WGS) entry which is preliminary data.</text>
</comment>
<dbReference type="SUPFAM" id="SSF52129">
    <property type="entry name" value="Caspase-like"/>
    <property type="match status" value="1"/>
</dbReference>
<keyword evidence="3" id="KW-1185">Reference proteome</keyword>
<dbReference type="InterPro" id="IPR018247">
    <property type="entry name" value="EF_Hand_1_Ca_BS"/>
</dbReference>
<dbReference type="EMBL" id="BAABJX010000020">
    <property type="protein sequence ID" value="GAA4828302.1"/>
    <property type="molecule type" value="Genomic_DNA"/>
</dbReference>
<feature type="domain" description="Gingipain" evidence="1">
    <location>
        <begin position="392"/>
        <end position="795"/>
    </location>
</feature>
<accession>A0ABP9D898</accession>
<evidence type="ECO:0000259" key="1">
    <source>
        <dbReference type="Pfam" id="PF01364"/>
    </source>
</evidence>
<dbReference type="Gene3D" id="2.60.40.4070">
    <property type="match status" value="1"/>
</dbReference>
<name>A0ABP9D898_9BACT</name>
<organism evidence="2 3">
    <name type="scientific">Algivirga pacifica</name>
    <dbReference type="NCBI Taxonomy" id="1162670"/>
    <lineage>
        <taxon>Bacteria</taxon>
        <taxon>Pseudomonadati</taxon>
        <taxon>Bacteroidota</taxon>
        <taxon>Cytophagia</taxon>
        <taxon>Cytophagales</taxon>
        <taxon>Flammeovirgaceae</taxon>
        <taxon>Algivirga</taxon>
    </lineage>
</organism>
<gene>
    <name evidence="2" type="ORF">GCM10023331_11670</name>
</gene>
<dbReference type="Pfam" id="PF01364">
    <property type="entry name" value="Peptidase_C25"/>
    <property type="match status" value="1"/>
</dbReference>
<proteinExistence type="predicted"/>
<protein>
    <recommendedName>
        <fullName evidence="1">Gingipain domain-containing protein</fullName>
    </recommendedName>
</protein>
<sequence length="1752" mass="197202">MDTSNYNWMNKEVPHLKITVKEDGIYKVTGRELEEAGYELLATKFSELKMLYRGKEVAIKEVDQNGDDIVNESDYFLFYGQKNDGALDKVLFTQDGGEPVNPYQSMYGDESAYFLVKEQLGEGEFHKRIKEAAPITGPTAAPEHILKEQLHSFRDRVVQGIDVFAEPGYGTFGSSRYEKKEGFVEALSKGGTIEKRFILPNIEESLLGTENARLETNILPVLRAENYESDIQLQVEEGTTISTRKLIKNRSFLIDTPLSRDWISNGTLRLVIKDGNHTTGDKSNQFSAAYYKITYPLASVQTNEGDIQMVLAESTTAYHFNVDKSSDQTVVWDVTDPLYPQPLFRDEIQGNYKGRSHGAIFRQVIVSSQAREVSGVVKADFVDYTSDIPYNYFIITHDNLLEYVDEKGKVHYPVNEYVKYREGTGYQVLKMTIEEVYNTFSFGERTPYALKAFARMVDRTFRYETPPKLFIIGKGISLEEDKTLTHPDNLIPPLGIPASDNNIVATHYSSSYTMSMAVGRLSAVTPQQVKSYLDKVNRMESSGFKPSPGVQEVPGEQDLWRKNTLLLAGGYEDSLLIRERDPITGEPGSNGKRMDKEFFVERLQQYASYIQEGPLGGVSPSLIIKSSSSNTTELIDVSKQINQGVGLLIFFGHASIYGPDLDIGRVERGYENEGRYPVILMNGCSGGDVFRKGESWAENWILADKKGAVLFISKNRYSFPEQADEVAGQFFNHTYGSRLNQGTLHEDDFGSVSAGEKFRRAIEEYTSWFNIFPGFRALDYISLEQMVFQGDPALVITPRNPSVAIKKDEFELLPTGNDLQVSAQSNSFAFEFPLYNFGKVPEGVDSVTIEIERVFPDPSLSEIIRFRKKIPRNVSQERIVWDNTFGKPYANGVNKFTVRVDPPVRDVVLNNNAITDFDFYYSFPENTLRVVAPFDHAILNQDSLTVWIDDLNPKARERNYTLTIGRDSALTDRIELDTTGFDMLSWKLDVKTFYPSLKSGDVVYLYADYSTYEEGDLQGGDTVSVTYEPTLAKGWKQTVAQQAFADSAFTNLTYQSPSFFVRGRELTLDMYTSSIFGADWNMTYEGAPLTGNEATSAARELILLGVSATTGGYYFPNYNIWGKGLDRLVGFKVDERDQTVRGPMVRLNQLDLVGQNSTLLKAFVEGDSSVVKQDGDYVVLLSRGGIDMEQIVAYDSAGVLTSLGFDTNELKKVKKNAFIGVGRRGMLRSFLNRSDTLMASGERAVEASYTIVTVPDSGSVKSEWIGPARQWETLEFEVAPGDRSDDWELVVYGKGDTGVVDSLGTFTADGRIGLNEIYQQYPYLRLEWKVGRPAAGQQSSQLRDWKVTYASLPEGALYTEKIQHTVEESYLNKEDAYYQGEDLRLRYVFRLLTEEKYEEALPVFYSLKGKTVETDSIPASVWEQQDSVHLKVNVDTWKESLLGGNSLFLTAGTPDNEVYFFNNVREYAFHVEEDKVNPLLEVFLDGRRILDGDIISPKAELTISLRDDNPFLRLSENTASVKMKLRSQATAEEGGEILLEKDLKDIGLVKSDNKGNNQYTASFNIAHLVADQNNDVSNLRVVEGEPLLKDGEYQLSIEATDVNGNYVGGNLIEQEIDTVAFRQSYKVAFTVNTEEAVTNFYPYPNPFSDNVRFVFTLTGTDIPEEIKIQIMTVTGRVVREITQEELGPVHIGNNISRYAWDGTDEFGDRLANGVYLYRVIVKKSGEVMKKSDIDKGNDGLFKHNIGKLYLMR</sequence>
<evidence type="ECO:0000313" key="2">
    <source>
        <dbReference type="EMBL" id="GAA4828302.1"/>
    </source>
</evidence>
<reference evidence="3" key="1">
    <citation type="journal article" date="2019" name="Int. J. Syst. Evol. Microbiol.">
        <title>The Global Catalogue of Microorganisms (GCM) 10K type strain sequencing project: providing services to taxonomists for standard genome sequencing and annotation.</title>
        <authorList>
            <consortium name="The Broad Institute Genomics Platform"/>
            <consortium name="The Broad Institute Genome Sequencing Center for Infectious Disease"/>
            <person name="Wu L."/>
            <person name="Ma J."/>
        </authorList>
    </citation>
    <scope>NUCLEOTIDE SEQUENCE [LARGE SCALE GENOMIC DNA]</scope>
    <source>
        <strain evidence="3">JCM 18326</strain>
    </source>
</reference>
<dbReference type="InterPro" id="IPR029030">
    <property type="entry name" value="Caspase-like_dom_sf"/>
</dbReference>
<evidence type="ECO:0000313" key="3">
    <source>
        <dbReference type="Proteomes" id="UP001500298"/>
    </source>
</evidence>